<feature type="region of interest" description="Disordered" evidence="1">
    <location>
        <begin position="67"/>
        <end position="121"/>
    </location>
</feature>
<dbReference type="AlphaFoldDB" id="A0AAD7JDS9"/>
<evidence type="ECO:0000256" key="1">
    <source>
        <dbReference type="SAM" id="MobiDB-lite"/>
    </source>
</evidence>
<reference evidence="3" key="1">
    <citation type="submission" date="2023-03" db="EMBL/GenBank/DDBJ databases">
        <title>Massive genome expansion in bonnet fungi (Mycena s.s.) driven by repeated elements and novel gene families across ecological guilds.</title>
        <authorList>
            <consortium name="Lawrence Berkeley National Laboratory"/>
            <person name="Harder C.B."/>
            <person name="Miyauchi S."/>
            <person name="Viragh M."/>
            <person name="Kuo A."/>
            <person name="Thoen E."/>
            <person name="Andreopoulos B."/>
            <person name="Lu D."/>
            <person name="Skrede I."/>
            <person name="Drula E."/>
            <person name="Henrissat B."/>
            <person name="Morin E."/>
            <person name="Kohler A."/>
            <person name="Barry K."/>
            <person name="LaButti K."/>
            <person name="Morin E."/>
            <person name="Salamov A."/>
            <person name="Lipzen A."/>
            <person name="Mereny Z."/>
            <person name="Hegedus B."/>
            <person name="Baldrian P."/>
            <person name="Stursova M."/>
            <person name="Weitz H."/>
            <person name="Taylor A."/>
            <person name="Grigoriev I.V."/>
            <person name="Nagy L.G."/>
            <person name="Martin F."/>
            <person name="Kauserud H."/>
        </authorList>
    </citation>
    <scope>NUCLEOTIDE SEQUENCE</scope>
    <source>
        <strain evidence="3">CBHHK188m</strain>
    </source>
</reference>
<evidence type="ECO:0000256" key="2">
    <source>
        <dbReference type="SAM" id="SignalP"/>
    </source>
</evidence>
<evidence type="ECO:0000313" key="4">
    <source>
        <dbReference type="Proteomes" id="UP001215280"/>
    </source>
</evidence>
<sequence>MLLTVLALFILLLMPKCTACNRNCADSRGLANHGNKCPKLLASHQADVSHAMAVDTAAALVAEAQPADDFRPPSPIISPPSPLPLGPGGRPRRHSRLPARFRDDVPPPPPPVELPDEPAAPHIEPDETNGAIKWFKTEPNDFGLYKVFPNRPTHDPDESISLDELCKSSELLVATKPSASAATPAWFPLMNSTVARPGPRGTGGRRR</sequence>
<accession>A0AAD7JDS9</accession>
<feature type="chain" id="PRO_5042164448" evidence="2">
    <location>
        <begin position="20"/>
        <end position="207"/>
    </location>
</feature>
<keyword evidence="4" id="KW-1185">Reference proteome</keyword>
<evidence type="ECO:0000313" key="3">
    <source>
        <dbReference type="EMBL" id="KAJ7762780.1"/>
    </source>
</evidence>
<feature type="signal peptide" evidence="2">
    <location>
        <begin position="1"/>
        <end position="19"/>
    </location>
</feature>
<feature type="compositionally biased region" description="Basic residues" evidence="1">
    <location>
        <begin position="90"/>
        <end position="99"/>
    </location>
</feature>
<organism evidence="3 4">
    <name type="scientific">Mycena maculata</name>
    <dbReference type="NCBI Taxonomy" id="230809"/>
    <lineage>
        <taxon>Eukaryota</taxon>
        <taxon>Fungi</taxon>
        <taxon>Dikarya</taxon>
        <taxon>Basidiomycota</taxon>
        <taxon>Agaricomycotina</taxon>
        <taxon>Agaricomycetes</taxon>
        <taxon>Agaricomycetidae</taxon>
        <taxon>Agaricales</taxon>
        <taxon>Marasmiineae</taxon>
        <taxon>Mycenaceae</taxon>
        <taxon>Mycena</taxon>
    </lineage>
</organism>
<protein>
    <submittedName>
        <fullName evidence="3">Uncharacterized protein</fullName>
    </submittedName>
</protein>
<name>A0AAD7JDS9_9AGAR</name>
<keyword evidence="2" id="KW-0732">Signal</keyword>
<comment type="caution">
    <text evidence="3">The sequence shown here is derived from an EMBL/GenBank/DDBJ whole genome shotgun (WGS) entry which is preliminary data.</text>
</comment>
<dbReference type="EMBL" id="JARJLG010000042">
    <property type="protein sequence ID" value="KAJ7762780.1"/>
    <property type="molecule type" value="Genomic_DNA"/>
</dbReference>
<gene>
    <name evidence="3" type="ORF">DFH07DRAFT_813443</name>
</gene>
<dbReference type="Proteomes" id="UP001215280">
    <property type="component" value="Unassembled WGS sequence"/>
</dbReference>
<feature type="compositionally biased region" description="Pro residues" evidence="1">
    <location>
        <begin position="72"/>
        <end position="85"/>
    </location>
</feature>
<proteinExistence type="predicted"/>